<feature type="compositionally biased region" description="Basic and acidic residues" evidence="2">
    <location>
        <begin position="163"/>
        <end position="182"/>
    </location>
</feature>
<reference evidence="4" key="1">
    <citation type="journal article" date="2023" name="G3 (Bethesda)">
        <title>Whole genome assemblies of Zophobas morio and Tenebrio molitor.</title>
        <authorList>
            <person name="Kaur S."/>
            <person name="Stinson S.A."/>
            <person name="diCenzo G.C."/>
        </authorList>
    </citation>
    <scope>NUCLEOTIDE SEQUENCE</scope>
    <source>
        <strain evidence="4">QUZm001</strain>
    </source>
</reference>
<keyword evidence="1" id="KW-0175">Coiled coil</keyword>
<dbReference type="Gene3D" id="1.10.8.60">
    <property type="match status" value="1"/>
</dbReference>
<proteinExistence type="predicted"/>
<feature type="domain" description="ATPase AAA-type core" evidence="3">
    <location>
        <begin position="649"/>
        <end position="781"/>
    </location>
</feature>
<evidence type="ECO:0000313" key="5">
    <source>
        <dbReference type="Proteomes" id="UP001168821"/>
    </source>
</evidence>
<feature type="region of interest" description="Disordered" evidence="2">
    <location>
        <begin position="405"/>
        <end position="455"/>
    </location>
</feature>
<feature type="compositionally biased region" description="Basic and acidic residues" evidence="2">
    <location>
        <begin position="421"/>
        <end position="443"/>
    </location>
</feature>
<dbReference type="CDD" id="cd23767">
    <property type="entry name" value="IQCD"/>
    <property type="match status" value="1"/>
</dbReference>
<gene>
    <name evidence="4" type="ORF">Zmor_014956</name>
</gene>
<dbReference type="GO" id="GO:0016887">
    <property type="term" value="F:ATP hydrolysis activity"/>
    <property type="evidence" value="ECO:0007669"/>
    <property type="project" value="InterPro"/>
</dbReference>
<dbReference type="InterPro" id="IPR052267">
    <property type="entry name" value="N-DRC_Component"/>
</dbReference>
<comment type="caution">
    <text evidence="4">The sequence shown here is derived from an EMBL/GenBank/DDBJ whole genome shotgun (WGS) entry which is preliminary data.</text>
</comment>
<dbReference type="Pfam" id="PF00004">
    <property type="entry name" value="AAA"/>
    <property type="match status" value="1"/>
</dbReference>
<evidence type="ECO:0000256" key="2">
    <source>
        <dbReference type="SAM" id="MobiDB-lite"/>
    </source>
</evidence>
<sequence>MSFEYYSKWWAGTREVLEDLVARDAVFVAATDQKLKNRNIASHQVGGLYAKYCMLVQDLGTILDQLAQPQKRIVVRKIMDAATIRLHELNEELRNIDISEYHYIDGALVELKLVPQDVEILDPILYYLRHYTVEELWTKIKNGERIYEPPPPPSPPAEEEQEVKEGEEKVKEGEEKPNKEEAAAEPTPEQPKEVKVEAKKRPKKYVPEVKVLTVEEMEALKKKEKISSIVNLIQGAERGRQARLYFNEKYNENEHKKKLRLGLKPQEVDAEKQEKSALQVQKLWRGHCARQLVKRKEKERRFLIGMYEPSWRSKEEFETLERNLQKRRDIRDQRIKEYIEANLNERARVFRVVGPGLMEDIGDEIREWFWQWYTQVKNFDNYPPEEKGGTVLVVRGETMTPKEWIDDVERKRKEKRKNKGRDKEKLKAEKEKQKKLKADQKKKEKEKKKKEMLRKKKKKLKPWDFELEYEPTIARDPFLKAFEEYHEFFDERKDADNPEEKTYMDIIHEEKCYEMQLELRRIVDDMMRLELEQLEEALLKDRAKVKGKKYKKKKKKKKKKPKNKKKKNKDMTANRTTEDLFQELVNNGIIHPYEKHYLKEFKGDFSYNNCEKRNQGFDPPATLGDVRQAVKLNCIAPLSTEAMKKPRSVLLAGPRQSGKHLLANAVFTESQSVLFDLSPEILAGKYPGNKGMKMLIHLINKMSRVLQPSVIFLDGAEKVFYKKVPKAEKQLDPKRIGKKLQKGIIKTIKPEDRVLVFGITGAPWLGKPGKMKKVFERIILMPRPDYGSVLLFWRDLLMPYHGVDRNIDLSCLTKLTVYYPLPVLQEVVKKVLCPARLIQLSYIPLKQSELYEALLKIDPITDKEYKKFLKFYKNTPLVKERARLNKYNEKIREQEAKAKEKQQAKKAR</sequence>
<name>A0AA38IIE6_9CUCU</name>
<feature type="compositionally biased region" description="Basic residues" evidence="2">
    <location>
        <begin position="444"/>
        <end position="455"/>
    </location>
</feature>
<keyword evidence="5" id="KW-1185">Reference proteome</keyword>
<dbReference type="InterPro" id="IPR000048">
    <property type="entry name" value="IQ_motif_EF-hand-BS"/>
</dbReference>
<dbReference type="PANTHER" id="PTHR14690">
    <property type="entry name" value="IQ MOTIF CONTAINING WITH AAA DOMAIN 1"/>
    <property type="match status" value="1"/>
</dbReference>
<dbReference type="EMBL" id="JALNTZ010000004">
    <property type="protein sequence ID" value="KAJ3655846.1"/>
    <property type="molecule type" value="Genomic_DNA"/>
</dbReference>
<dbReference type="InterPro" id="IPR003959">
    <property type="entry name" value="ATPase_AAA_core"/>
</dbReference>
<feature type="region of interest" description="Disordered" evidence="2">
    <location>
        <begin position="545"/>
        <end position="575"/>
    </location>
</feature>
<dbReference type="Proteomes" id="UP001168821">
    <property type="component" value="Unassembled WGS sequence"/>
</dbReference>
<dbReference type="PROSITE" id="PS50096">
    <property type="entry name" value="IQ"/>
    <property type="match status" value="1"/>
</dbReference>
<dbReference type="SMART" id="SM00015">
    <property type="entry name" value="IQ"/>
    <property type="match status" value="2"/>
</dbReference>
<dbReference type="GO" id="GO:0005524">
    <property type="term" value="F:ATP binding"/>
    <property type="evidence" value="ECO:0007669"/>
    <property type="project" value="InterPro"/>
</dbReference>
<evidence type="ECO:0000313" key="4">
    <source>
        <dbReference type="EMBL" id="KAJ3655846.1"/>
    </source>
</evidence>
<organism evidence="4 5">
    <name type="scientific">Zophobas morio</name>
    <dbReference type="NCBI Taxonomy" id="2755281"/>
    <lineage>
        <taxon>Eukaryota</taxon>
        <taxon>Metazoa</taxon>
        <taxon>Ecdysozoa</taxon>
        <taxon>Arthropoda</taxon>
        <taxon>Hexapoda</taxon>
        <taxon>Insecta</taxon>
        <taxon>Pterygota</taxon>
        <taxon>Neoptera</taxon>
        <taxon>Endopterygota</taxon>
        <taxon>Coleoptera</taxon>
        <taxon>Polyphaga</taxon>
        <taxon>Cucujiformia</taxon>
        <taxon>Tenebrionidae</taxon>
        <taxon>Zophobas</taxon>
    </lineage>
</organism>
<accession>A0AA38IIE6</accession>
<protein>
    <recommendedName>
        <fullName evidence="3">ATPase AAA-type core domain-containing protein</fullName>
    </recommendedName>
</protein>
<evidence type="ECO:0000256" key="1">
    <source>
        <dbReference type="SAM" id="Coils"/>
    </source>
</evidence>
<dbReference type="PANTHER" id="PTHR14690:SF9">
    <property type="entry name" value="GH08353P"/>
    <property type="match status" value="1"/>
</dbReference>
<feature type="compositionally biased region" description="Basic residues" evidence="2">
    <location>
        <begin position="545"/>
        <end position="568"/>
    </location>
</feature>
<dbReference type="Gene3D" id="3.40.50.300">
    <property type="entry name" value="P-loop containing nucleotide triphosphate hydrolases"/>
    <property type="match status" value="1"/>
</dbReference>
<dbReference type="SUPFAM" id="SSF52540">
    <property type="entry name" value="P-loop containing nucleoside triphosphate hydrolases"/>
    <property type="match status" value="1"/>
</dbReference>
<feature type="region of interest" description="Disordered" evidence="2">
    <location>
        <begin position="145"/>
        <end position="196"/>
    </location>
</feature>
<dbReference type="InterPro" id="IPR027417">
    <property type="entry name" value="P-loop_NTPase"/>
</dbReference>
<feature type="coiled-coil region" evidence="1">
    <location>
        <begin position="877"/>
        <end position="908"/>
    </location>
</feature>
<dbReference type="AlphaFoldDB" id="A0AA38IIE6"/>
<evidence type="ECO:0000259" key="3">
    <source>
        <dbReference type="Pfam" id="PF00004"/>
    </source>
</evidence>